<organism evidence="8 9">
    <name type="scientific">Microvirga aerophila</name>
    <dbReference type="NCBI Taxonomy" id="670291"/>
    <lineage>
        <taxon>Bacteria</taxon>
        <taxon>Pseudomonadati</taxon>
        <taxon>Pseudomonadota</taxon>
        <taxon>Alphaproteobacteria</taxon>
        <taxon>Hyphomicrobiales</taxon>
        <taxon>Methylobacteriaceae</taxon>
        <taxon>Microvirga</taxon>
    </lineage>
</organism>
<feature type="transmembrane region" description="Helical" evidence="6">
    <location>
        <begin position="150"/>
        <end position="171"/>
    </location>
</feature>
<protein>
    <recommendedName>
        <fullName evidence="7">GtrA/DPMS transmembrane domain-containing protein</fullName>
    </recommendedName>
</protein>
<dbReference type="EMBL" id="BJYU01000039">
    <property type="protein sequence ID" value="GEO15273.1"/>
    <property type="molecule type" value="Genomic_DNA"/>
</dbReference>
<dbReference type="GO" id="GO:0000271">
    <property type="term" value="P:polysaccharide biosynthetic process"/>
    <property type="evidence" value="ECO:0007669"/>
    <property type="project" value="InterPro"/>
</dbReference>
<dbReference type="InterPro" id="IPR007267">
    <property type="entry name" value="GtrA_DPMS_TM"/>
</dbReference>
<keyword evidence="9" id="KW-1185">Reference proteome</keyword>
<dbReference type="PANTHER" id="PTHR38459:SF1">
    <property type="entry name" value="PROPHAGE BACTOPRENOL-LINKED GLUCOSE TRANSLOCASE HOMOLOG"/>
    <property type="match status" value="1"/>
</dbReference>
<sequence>MSVRFGIWPPRRVQPRGRMMRRFERSWRVIGLKVEGGSYTPCTPKESAKATLLHDEMGDRAASNRYRGHVTTHALHRLSRQFAAFSGVGLAAAVAHYGILIGLVEGNLASPVPATLAGYIAGGLVSYALNRTHTYRSSRPHREATWRFALVALVGFLLTWLFMHAFVVWLAAPYLPAQLVTTGIVMLWSFLAHKAWTFA</sequence>
<gene>
    <name evidence="8" type="ORF">MAE02_29690</name>
</gene>
<dbReference type="PANTHER" id="PTHR38459">
    <property type="entry name" value="PROPHAGE BACTOPRENOL-LINKED GLUCOSE TRANSLOCASE HOMOLOG"/>
    <property type="match status" value="1"/>
</dbReference>
<feature type="domain" description="GtrA/DPMS transmembrane" evidence="7">
    <location>
        <begin position="85"/>
        <end position="198"/>
    </location>
</feature>
<keyword evidence="3 6" id="KW-0812">Transmembrane</keyword>
<evidence type="ECO:0000256" key="6">
    <source>
        <dbReference type="SAM" id="Phobius"/>
    </source>
</evidence>
<evidence type="ECO:0000256" key="3">
    <source>
        <dbReference type="ARBA" id="ARBA00022692"/>
    </source>
</evidence>
<dbReference type="AlphaFoldDB" id="A0A512BTG7"/>
<dbReference type="RefSeq" id="WP_308494301.1">
    <property type="nucleotide sequence ID" value="NZ_BJYU01000039.1"/>
</dbReference>
<feature type="transmembrane region" description="Helical" evidence="6">
    <location>
        <begin position="177"/>
        <end position="196"/>
    </location>
</feature>
<dbReference type="Pfam" id="PF04138">
    <property type="entry name" value="GtrA_DPMS_TM"/>
    <property type="match status" value="1"/>
</dbReference>
<name>A0A512BTG7_9HYPH</name>
<evidence type="ECO:0000256" key="4">
    <source>
        <dbReference type="ARBA" id="ARBA00022989"/>
    </source>
</evidence>
<evidence type="ECO:0000256" key="1">
    <source>
        <dbReference type="ARBA" id="ARBA00004141"/>
    </source>
</evidence>
<feature type="transmembrane region" description="Helical" evidence="6">
    <location>
        <begin position="82"/>
        <end position="104"/>
    </location>
</feature>
<evidence type="ECO:0000256" key="2">
    <source>
        <dbReference type="ARBA" id="ARBA00009399"/>
    </source>
</evidence>
<evidence type="ECO:0000259" key="7">
    <source>
        <dbReference type="Pfam" id="PF04138"/>
    </source>
</evidence>
<keyword evidence="5 6" id="KW-0472">Membrane</keyword>
<evidence type="ECO:0000313" key="8">
    <source>
        <dbReference type="EMBL" id="GEO15273.1"/>
    </source>
</evidence>
<feature type="transmembrane region" description="Helical" evidence="6">
    <location>
        <begin position="110"/>
        <end position="129"/>
    </location>
</feature>
<comment type="similarity">
    <text evidence="2">Belongs to the GtrA family.</text>
</comment>
<evidence type="ECO:0000313" key="9">
    <source>
        <dbReference type="Proteomes" id="UP000321085"/>
    </source>
</evidence>
<comment type="caution">
    <text evidence="8">The sequence shown here is derived from an EMBL/GenBank/DDBJ whole genome shotgun (WGS) entry which is preliminary data.</text>
</comment>
<keyword evidence="4 6" id="KW-1133">Transmembrane helix</keyword>
<dbReference type="GO" id="GO:0005886">
    <property type="term" value="C:plasma membrane"/>
    <property type="evidence" value="ECO:0007669"/>
    <property type="project" value="TreeGrafter"/>
</dbReference>
<dbReference type="InterPro" id="IPR051401">
    <property type="entry name" value="GtrA_CellWall_Glycosyl"/>
</dbReference>
<accession>A0A512BTG7</accession>
<evidence type="ECO:0000256" key="5">
    <source>
        <dbReference type="ARBA" id="ARBA00023136"/>
    </source>
</evidence>
<dbReference type="Proteomes" id="UP000321085">
    <property type="component" value="Unassembled WGS sequence"/>
</dbReference>
<comment type="subcellular location">
    <subcellularLocation>
        <location evidence="1">Membrane</location>
        <topology evidence="1">Multi-pass membrane protein</topology>
    </subcellularLocation>
</comment>
<proteinExistence type="inferred from homology"/>
<reference evidence="8 9" key="1">
    <citation type="submission" date="2019-07" db="EMBL/GenBank/DDBJ databases">
        <title>Whole genome shotgun sequence of Microvirga aerophila NBRC 106136.</title>
        <authorList>
            <person name="Hosoyama A."/>
            <person name="Uohara A."/>
            <person name="Ohji S."/>
            <person name="Ichikawa N."/>
        </authorList>
    </citation>
    <scope>NUCLEOTIDE SEQUENCE [LARGE SCALE GENOMIC DNA]</scope>
    <source>
        <strain evidence="8 9">NBRC 106136</strain>
    </source>
</reference>